<dbReference type="PANTHER" id="PTHR45673">
    <property type="entry name" value="SERINE/THREONINE-PROTEIN PHOSPHATASE 2B CATALYTIC SUBUNIT 1-RELATED"/>
    <property type="match status" value="1"/>
</dbReference>
<dbReference type="InterPro" id="IPR029052">
    <property type="entry name" value="Metallo-depent_PP-like"/>
</dbReference>
<dbReference type="SMART" id="SM00156">
    <property type="entry name" value="PP2Ac"/>
    <property type="match status" value="1"/>
</dbReference>
<comment type="caution">
    <text evidence="4">The sequence shown here is derived from an EMBL/GenBank/DDBJ whole genome shotgun (WGS) entry which is preliminary data.</text>
</comment>
<dbReference type="Proteomes" id="UP000568158">
    <property type="component" value="Unassembled WGS sequence"/>
</dbReference>
<sequence length="572" mass="65567">MGLDRLKAKDSIAQVHNALEKVENRKNKILRNPFVYTDEKGNRFKTTERIVKSVEPPERRIPSDEELFPNGNGIPDYKLVWEHFRVQGRLTEEQLLRIIDKASGVFAVEPSMLKVSCPAVVVGDIHGQYHDMIKMLSLCPEFGKTQYLFLGDYVDRGDCSIEVLILLYCIKLNFPHSVWMIRGNHETRRMTEYFTFKRECEIKYSLRLYHAALRSFSNLPIAAILNDQFFCVHGGISKHLSLVQDVNMIDRHRPDPPSSGVFCDLEWSDPSPNYDVANEKQAKEPLFAPNTERNCSYYYSFRAVQSFLRRNNLLSVVRGHQAQDAGYRMYQKDDKTGFPTVITIFSAPNYCHTYRNKAAALIYDGKTFNIKQFLPAADAPYYLPDFMNVFEWSVPFVCEKVIDILVCMLNVCTQKELETEPPLSKEAVEGVERKTVRGSARAGIKAIKKVTDKRIFAHKRTVSAVSSSLKTKLLAIGKTSRMLNILREESEQMADLRDAKNGRLPRGILMNGREELHRYIKSFSDAKKRDLKNEGLPPSDDEINEAKKTKSSVYRRYIEEGSSDVEADDVIL</sequence>
<dbReference type="GO" id="GO:0033192">
    <property type="term" value="F:calmodulin-dependent protein phosphatase activity"/>
    <property type="evidence" value="ECO:0007669"/>
    <property type="project" value="InterPro"/>
</dbReference>
<dbReference type="EC" id="3.1.3.16" evidence="1"/>
<dbReference type="InterPro" id="IPR006186">
    <property type="entry name" value="Ser/Thr-sp_prot-phosphatase"/>
</dbReference>
<comment type="catalytic activity">
    <reaction evidence="1">
        <text>O-phospho-L-threonyl-[protein] + H2O = L-threonyl-[protein] + phosphate</text>
        <dbReference type="Rhea" id="RHEA:47004"/>
        <dbReference type="Rhea" id="RHEA-COMP:11060"/>
        <dbReference type="Rhea" id="RHEA-COMP:11605"/>
        <dbReference type="ChEBI" id="CHEBI:15377"/>
        <dbReference type="ChEBI" id="CHEBI:30013"/>
        <dbReference type="ChEBI" id="CHEBI:43474"/>
        <dbReference type="ChEBI" id="CHEBI:61977"/>
        <dbReference type="EC" id="3.1.3.16"/>
    </reaction>
</comment>
<feature type="domain" description="Serine/threonine specific protein phosphatases" evidence="3">
    <location>
        <begin position="181"/>
        <end position="186"/>
    </location>
</feature>
<dbReference type="PRINTS" id="PR00114">
    <property type="entry name" value="STPHPHTASE"/>
</dbReference>
<dbReference type="Gene3D" id="3.60.21.10">
    <property type="match status" value="1"/>
</dbReference>
<dbReference type="InterPro" id="IPR043360">
    <property type="entry name" value="PP2B"/>
</dbReference>
<gene>
    <name evidence="4" type="ORF">HII12_004576</name>
</gene>
<evidence type="ECO:0000256" key="2">
    <source>
        <dbReference type="SAM" id="Coils"/>
    </source>
</evidence>
<dbReference type="Pfam" id="PF00149">
    <property type="entry name" value="Metallophos"/>
    <property type="match status" value="1"/>
</dbReference>
<dbReference type="GO" id="GO:0097720">
    <property type="term" value="P:calcineurin-mediated signaling"/>
    <property type="evidence" value="ECO:0007669"/>
    <property type="project" value="InterPro"/>
</dbReference>
<comment type="similarity">
    <text evidence="1">Belongs to the PPP phosphatase family.</text>
</comment>
<dbReference type="PROSITE" id="PS00125">
    <property type="entry name" value="SER_THR_PHOSPHATASE"/>
    <property type="match status" value="1"/>
</dbReference>
<evidence type="ECO:0000313" key="4">
    <source>
        <dbReference type="EMBL" id="KAF6007415.1"/>
    </source>
</evidence>
<dbReference type="AlphaFoldDB" id="A0A8H6B939"/>
<keyword evidence="2" id="KW-0175">Coiled coil</keyword>
<evidence type="ECO:0000313" key="5">
    <source>
        <dbReference type="Proteomes" id="UP000568158"/>
    </source>
</evidence>
<dbReference type="SUPFAM" id="SSF56300">
    <property type="entry name" value="Metallo-dependent phosphatases"/>
    <property type="match status" value="1"/>
</dbReference>
<accession>A0A8H6B939</accession>
<name>A0A8H6B939_DEKBR</name>
<proteinExistence type="inferred from homology"/>
<protein>
    <recommendedName>
        <fullName evidence="1">Serine/threonine-protein phosphatase</fullName>
        <ecNumber evidence="1">3.1.3.16</ecNumber>
    </recommendedName>
</protein>
<organism evidence="4 5">
    <name type="scientific">Dekkera bruxellensis</name>
    <name type="common">Brettanomyces custersii</name>
    <dbReference type="NCBI Taxonomy" id="5007"/>
    <lineage>
        <taxon>Eukaryota</taxon>
        <taxon>Fungi</taxon>
        <taxon>Dikarya</taxon>
        <taxon>Ascomycota</taxon>
        <taxon>Saccharomycotina</taxon>
        <taxon>Pichiomycetes</taxon>
        <taxon>Pichiales</taxon>
        <taxon>Pichiaceae</taxon>
        <taxon>Brettanomyces</taxon>
    </lineage>
</organism>
<evidence type="ECO:0000259" key="3">
    <source>
        <dbReference type="PROSITE" id="PS00125"/>
    </source>
</evidence>
<keyword evidence="1" id="KW-0378">Hydrolase</keyword>
<dbReference type="InterPro" id="IPR004843">
    <property type="entry name" value="Calcineurin-like_PHP"/>
</dbReference>
<reference evidence="4 5" key="1">
    <citation type="journal article" date="2020" name="Appl. Microbiol. Biotechnol.">
        <title>Targeted gene deletion in Brettanomyces bruxellensis with an expression-free CRISPR-Cas9 system.</title>
        <authorList>
            <person name="Varela C."/>
            <person name="Bartel C."/>
            <person name="Onetto C."/>
            <person name="Borneman A."/>
        </authorList>
    </citation>
    <scope>NUCLEOTIDE SEQUENCE [LARGE SCALE GENOMIC DNA]</scope>
    <source>
        <strain evidence="4 5">AWRI1613</strain>
    </source>
</reference>
<evidence type="ECO:0000256" key="1">
    <source>
        <dbReference type="RuleBase" id="RU004273"/>
    </source>
</evidence>
<feature type="coiled-coil region" evidence="2">
    <location>
        <begin position="5"/>
        <end position="32"/>
    </location>
</feature>
<dbReference type="EMBL" id="JABCYN010000042">
    <property type="protein sequence ID" value="KAF6007415.1"/>
    <property type="molecule type" value="Genomic_DNA"/>
</dbReference>